<dbReference type="KEGG" id="rml:FF011L_01230"/>
<dbReference type="AlphaFoldDB" id="A0A517M945"/>
<sequence length="1079" mass="119428">MLNPLSALPAERNDREVEGCSEPRSPTSLSAARRRSCRSLLVASLVMIIGWLGGADAYSARPAETQAAGLRVRGTTVWRWRDGATDLYFLTGDCEIESNGKAILADRVLVKFDRRGDAFDVVALASGSVHVDGQSQQEWSQQVTLSQRPSIDGLQYRGRPEQPLELLARMTQLQGQPIQGQPIQGQPHGRFGQVQQAQLMTPIPAANSAAYADGGVQQAVGIFDPAEPLQATSPIRPVQFQPPVEREGPLGDNNMRFLVGGGALAVEVLPRNASLLPQISIRTRPLPGETQGESVIIGRGGVTIAINDAQADLGDRIINVGTVSLSADRVVGWMPNLSSVLSGGGLGAGDGELYLEGDIVFRQGDRVIYADRMYYNVTRQYGMVLDAEVLTSIPEYEGLVRLKADVLQQVSQGEFVAFDAALTTSRMGVPRYWLQSEQLRLSTREELVVDDATGLGTMTRRNLVSSNRNFVYAGGVPLLYWPVFTSDLKHSNLYVTDIKIKNDSIFGTQLFLDFDLFQVLGVDDPPDNVEWTLSTDYLSDRGPALGTTLDYNVPSVLGIPGPVKGMFDIWGIDDSGLDYLANDRKNLVPPVSLRGRALLRHRHYLPNDFELIAELGLISDRNFLEQYLEREWDRDKDQDNSLRLRKYYQNNMFDLNVSVRTSDFFMDTNQLPRFDHYGLGGSIFGDRLTWSMHNQIGYSKLEVADAPEDPVELAKFTLLPGEVPAEGLIASTKQELAAPINAGVVKVVPYVSGEVTYYGEDVNGNELTRLLGQGGVRTTLPMSKQFPTVQSSLLNIRSLAHKLEWRGDFFYADSNTDLDQIPLYDQLDDDSQEQFRRRLIFDNFGGPPLPTQYDPRNFAFRQGMQSHVTSPSNPIADDLMQVRLGLNQRWQTKRGLPGRERIVDLAIFDFDVLLFPEEDRDNFGEVLGPTRYDFRYHVGDRVTLLSDGYFDFFEEGLRSVSAGVMSSRPGLGDIYVGFLSLEGPISSSVLRGAVDYRLNEKWILGAGSTFDLGVVGNVGQNLTITRIGESGLLRMGINVDSGRDNVGFVFSFEPRFWPKRRLGMLGGQLIPPPGVEGLE</sequence>
<reference evidence="1 2" key="1">
    <citation type="submission" date="2019-02" db="EMBL/GenBank/DDBJ databases">
        <title>Deep-cultivation of Planctomycetes and their phenomic and genomic characterization uncovers novel biology.</title>
        <authorList>
            <person name="Wiegand S."/>
            <person name="Jogler M."/>
            <person name="Boedeker C."/>
            <person name="Pinto D."/>
            <person name="Vollmers J."/>
            <person name="Rivas-Marin E."/>
            <person name="Kohn T."/>
            <person name="Peeters S.H."/>
            <person name="Heuer A."/>
            <person name="Rast P."/>
            <person name="Oberbeckmann S."/>
            <person name="Bunk B."/>
            <person name="Jeske O."/>
            <person name="Meyerdierks A."/>
            <person name="Storesund J.E."/>
            <person name="Kallscheuer N."/>
            <person name="Luecker S."/>
            <person name="Lage O.M."/>
            <person name="Pohl T."/>
            <person name="Merkel B.J."/>
            <person name="Hornburger P."/>
            <person name="Mueller R.-W."/>
            <person name="Bruemmer F."/>
            <person name="Labrenz M."/>
            <person name="Spormann A.M."/>
            <person name="Op den Camp H."/>
            <person name="Overmann J."/>
            <person name="Amann R."/>
            <person name="Jetten M.S.M."/>
            <person name="Mascher T."/>
            <person name="Medema M.H."/>
            <person name="Devos D.P."/>
            <person name="Kaster A.-K."/>
            <person name="Ovreas L."/>
            <person name="Rohde M."/>
            <person name="Galperin M.Y."/>
            <person name="Jogler C."/>
        </authorList>
    </citation>
    <scope>NUCLEOTIDE SEQUENCE [LARGE SCALE GENOMIC DNA]</scope>
    <source>
        <strain evidence="1 2">FF011L</strain>
    </source>
</reference>
<dbReference type="EMBL" id="CP036262">
    <property type="protein sequence ID" value="QDS91394.1"/>
    <property type="molecule type" value="Genomic_DNA"/>
</dbReference>
<protein>
    <submittedName>
        <fullName evidence="1">LPS-assembly protein LptD</fullName>
    </submittedName>
</protein>
<organism evidence="1 2">
    <name type="scientific">Roseimaritima multifibrata</name>
    <dbReference type="NCBI Taxonomy" id="1930274"/>
    <lineage>
        <taxon>Bacteria</taxon>
        <taxon>Pseudomonadati</taxon>
        <taxon>Planctomycetota</taxon>
        <taxon>Planctomycetia</taxon>
        <taxon>Pirellulales</taxon>
        <taxon>Pirellulaceae</taxon>
        <taxon>Roseimaritima</taxon>
    </lineage>
</organism>
<evidence type="ECO:0000313" key="1">
    <source>
        <dbReference type="EMBL" id="QDS91394.1"/>
    </source>
</evidence>
<evidence type="ECO:0000313" key="2">
    <source>
        <dbReference type="Proteomes" id="UP000320672"/>
    </source>
</evidence>
<dbReference type="Proteomes" id="UP000320672">
    <property type="component" value="Chromosome"/>
</dbReference>
<name>A0A517M945_9BACT</name>
<gene>
    <name evidence="1" type="primary">lptD</name>
    <name evidence="1" type="ORF">FF011L_01230</name>
</gene>
<proteinExistence type="predicted"/>
<accession>A0A517M945</accession>
<keyword evidence="2" id="KW-1185">Reference proteome</keyword>